<feature type="region of interest" description="Disordered" evidence="5">
    <location>
        <begin position="209"/>
        <end position="229"/>
    </location>
</feature>
<evidence type="ECO:0000256" key="2">
    <source>
        <dbReference type="ARBA" id="ARBA00022741"/>
    </source>
</evidence>
<keyword evidence="2 4" id="KW-0547">Nucleotide-binding</keyword>
<dbReference type="PANTHER" id="PTHR22683">
    <property type="entry name" value="SPORULATION PROTEIN RELATED"/>
    <property type="match status" value="1"/>
</dbReference>
<dbReference type="PROSITE" id="PS50006">
    <property type="entry name" value="FHA_DOMAIN"/>
    <property type="match status" value="1"/>
</dbReference>
<dbReference type="SUPFAM" id="SSF49879">
    <property type="entry name" value="SMAD/FHA domain"/>
    <property type="match status" value="1"/>
</dbReference>
<gene>
    <name evidence="9" type="primary">essC</name>
    <name evidence="9" type="ORF">ACFO1S_05090</name>
</gene>
<keyword evidence="3 4" id="KW-0067">ATP-binding</keyword>
<dbReference type="CDD" id="cd00060">
    <property type="entry name" value="FHA"/>
    <property type="match status" value="1"/>
</dbReference>
<evidence type="ECO:0000259" key="8">
    <source>
        <dbReference type="PROSITE" id="PS50901"/>
    </source>
</evidence>
<name>A0ABV8S5J8_9BACL</name>
<evidence type="ECO:0000256" key="3">
    <source>
        <dbReference type="ARBA" id="ARBA00022840"/>
    </source>
</evidence>
<dbReference type="InterPro" id="IPR027417">
    <property type="entry name" value="P-loop_NTPase"/>
</dbReference>
<feature type="domain" description="FtsK" evidence="8">
    <location>
        <begin position="691"/>
        <end position="891"/>
    </location>
</feature>
<dbReference type="SMART" id="SM00240">
    <property type="entry name" value="FHA"/>
    <property type="match status" value="1"/>
</dbReference>
<dbReference type="Proteomes" id="UP001595755">
    <property type="component" value="Unassembled WGS sequence"/>
</dbReference>
<protein>
    <submittedName>
        <fullName evidence="9">Type VII secretion protein EssC</fullName>
    </submittedName>
</protein>
<organism evidence="9 10">
    <name type="scientific">Cohnella boryungensis</name>
    <dbReference type="NCBI Taxonomy" id="768479"/>
    <lineage>
        <taxon>Bacteria</taxon>
        <taxon>Bacillati</taxon>
        <taxon>Bacillota</taxon>
        <taxon>Bacilli</taxon>
        <taxon>Bacillales</taxon>
        <taxon>Paenibacillaceae</taxon>
        <taxon>Cohnella</taxon>
    </lineage>
</organism>
<keyword evidence="6" id="KW-0812">Transmembrane</keyword>
<evidence type="ECO:0000256" key="4">
    <source>
        <dbReference type="PROSITE-ProRule" id="PRU00289"/>
    </source>
</evidence>
<dbReference type="SUPFAM" id="SSF52540">
    <property type="entry name" value="P-loop containing nucleoside triphosphate hydrolases"/>
    <property type="match status" value="2"/>
</dbReference>
<feature type="binding site" evidence="4">
    <location>
        <begin position="711"/>
        <end position="718"/>
    </location>
    <ligand>
        <name>ATP</name>
        <dbReference type="ChEBI" id="CHEBI:30616"/>
    </ligand>
</feature>
<dbReference type="Pfam" id="PF01580">
    <property type="entry name" value="FtsK_SpoIIIE"/>
    <property type="match status" value="2"/>
</dbReference>
<dbReference type="InterPro" id="IPR008984">
    <property type="entry name" value="SMAD_FHA_dom_sf"/>
</dbReference>
<evidence type="ECO:0000256" key="5">
    <source>
        <dbReference type="SAM" id="MobiDB-lite"/>
    </source>
</evidence>
<evidence type="ECO:0000313" key="9">
    <source>
        <dbReference type="EMBL" id="MFC4302818.1"/>
    </source>
</evidence>
<dbReference type="PROSITE" id="PS50901">
    <property type="entry name" value="FTSK"/>
    <property type="match status" value="2"/>
</dbReference>
<dbReference type="Pfam" id="PF00498">
    <property type="entry name" value="FHA"/>
    <property type="match status" value="1"/>
</dbReference>
<feature type="domain" description="FtsK" evidence="8">
    <location>
        <begin position="1035"/>
        <end position="1220"/>
    </location>
</feature>
<keyword evidence="6" id="KW-0472">Membrane</keyword>
<dbReference type="Gene3D" id="3.40.50.300">
    <property type="entry name" value="P-loop containing nucleotide triphosphate hydrolases"/>
    <property type="match status" value="3"/>
</dbReference>
<reference evidence="10" key="1">
    <citation type="journal article" date="2019" name="Int. J. Syst. Evol. Microbiol.">
        <title>The Global Catalogue of Microorganisms (GCM) 10K type strain sequencing project: providing services to taxonomists for standard genome sequencing and annotation.</title>
        <authorList>
            <consortium name="The Broad Institute Genomics Platform"/>
            <consortium name="The Broad Institute Genome Sequencing Center for Infectious Disease"/>
            <person name="Wu L."/>
            <person name="Ma J."/>
        </authorList>
    </citation>
    <scope>NUCLEOTIDE SEQUENCE [LARGE SCALE GENOMIC DNA]</scope>
    <source>
        <strain evidence="10">CGMCC 4.1641</strain>
    </source>
</reference>
<evidence type="ECO:0000256" key="6">
    <source>
        <dbReference type="SAM" id="Phobius"/>
    </source>
</evidence>
<dbReference type="RefSeq" id="WP_204603315.1">
    <property type="nucleotide sequence ID" value="NZ_JBHSED010000005.1"/>
</dbReference>
<dbReference type="InterPro" id="IPR023839">
    <property type="entry name" value="Firmicutes_EssC_C"/>
</dbReference>
<dbReference type="EMBL" id="JBHSED010000005">
    <property type="protein sequence ID" value="MFC4302818.1"/>
    <property type="molecule type" value="Genomic_DNA"/>
</dbReference>
<feature type="transmembrane region" description="Helical" evidence="6">
    <location>
        <begin position="262"/>
        <end position="284"/>
    </location>
</feature>
<keyword evidence="6" id="KW-1133">Transmembrane helix</keyword>
<comment type="caution">
    <text evidence="9">The sequence shown here is derived from an EMBL/GenBank/DDBJ whole genome shotgun (WGS) entry which is preliminary data.</text>
</comment>
<feature type="transmembrane region" description="Helical" evidence="6">
    <location>
        <begin position="296"/>
        <end position="317"/>
    </location>
</feature>
<keyword evidence="10" id="KW-1185">Reference proteome</keyword>
<dbReference type="InterPro" id="IPR050206">
    <property type="entry name" value="FtsK/SpoIIIE/SftA"/>
</dbReference>
<evidence type="ECO:0000313" key="10">
    <source>
        <dbReference type="Proteomes" id="UP001595755"/>
    </source>
</evidence>
<evidence type="ECO:0000256" key="1">
    <source>
        <dbReference type="ARBA" id="ARBA00022737"/>
    </source>
</evidence>
<keyword evidence="1" id="KW-0677">Repeat</keyword>
<dbReference type="NCBIfam" id="TIGR03928">
    <property type="entry name" value="T7_EssCb_Firm"/>
    <property type="match status" value="1"/>
</dbReference>
<sequence length="1539" mass="174516">MQLSLLKDNELFTCVLPEKQKGQYWISHINEQGFEEQLIGVEGIDGEWILKSNKHAFVQGPDNRRMKELKLDAPSFYGIFLKKTHQTAWLYSEPVSEDRKCFQKLVLPVQGKLTIGRAEECDIYYANKHVSSKHAELILTRTEISIRDLGSSNGTFVNGKRVQQQALYPGDVVYMIGLKLVVGQGFIGVNNPDGLVVCRPKTLTAFQKQEVRRREEEEEGGDEGSVVGQSFYRSPRFKRDIERVEIKIDPPPARPAQQQTPLMLMLGPSMTMGMSAAFMGIFTLQNAMSSGGSVRTALPTLVMSSSMLIGTILWPIMTRRHEAKKGREREKQRQEKYQSYLREVGREIEDEGIRQSRILHENHVTIEDCVSRIRQRQRNLWERTSGQNDFLKVRLGIGQLPLNADVKYPEKRFTMDDDNLQDELYKLADQPKVLQQVPVTLSLSEDWFCGFIGTRSSVVDLVKGVIWQLTALHSYDELKLVFLFDKSERATWEFVKWLPHVWNKEQGIRFLATNPNEAKELSSFLEKEIARREELDEEERRNTGPYYLIFAMNKGLAAKAEMFNSLYKRKEHLGISVIHLYDELKHLPKECSMVVEFGGHASKIFDKDDISGEHIAFQPDFYLKQDEHDLATNLANTHLESATSAFVLPTMLTFLEMFGVGKIEHLNALTRWKENDPTQSLETPIGVDTRGEPFKLDLHEKYHGPHGLIAGMTGSGKSEFIMTFILSLAVNYHPDEVAFILIDYKGGGMANAFENLPHLAGTITNLDGAAVKRSLISIQSELKRRQSIFSETSKQVGISNIDIYKYQKLYREGQVKEPLQHLYMISDEFAELKTQQPEFMEQLVSAARIGRSLGVHLILATQKPSGVVDDQIWSNSKFRICLKVQEKADSMDVIKRPDAAELSVTGRYFVQVGFNELFDLGQSAWAGAPYYPADRLEKHKDDSVAVIDNLGRVTKQVRIDKRRSTSANPPKQIDEINKYLAAIAAEEQIRVRPLWLEPIPALVFVDELKSKYQTPQTSSSRLNPVIGEIDDPANQRQFVMTFPLTQEGNAIIYGAAGNGKTTFLTTLLYSFIEEYTPSEVNFYLLDFGSETLRAFAEAPHVGDVLLSHEAEKINNLFKMLYREVERRKKLFADYGGDLQSYLKAVEDDLPSIVVAIHNYSAFAETYDDKEEAISYLTREGLKYGIYFVLTAANTGAVRYRIMQNFKQLFVLQLNDVTDYSGVLGNVDGIYPSKFKGRGIIKSDRVYEFQIAHVYRDVERTFDYLRQYCKERARGWTKAGAPKIPILPERVDLDYLADEWRYGRQSGIPIGIEKNSLAVAYYGFEQAYINLVLSQSNDRADFIQGVAEVLAAKSAGTVLVLDPDERFRDQEGRSYTLVAAEAKLEERVNELFQMLVFRNNSFKDAKEKGEAAPAFDAVTCIIHSLSGLMSKISEDAKDKLRVLLEKGDTAYQVSFIISDSVGSISSVAYESWFKAKVSLSDGIWLGNGISDQYQLKIAKLTNDLYQEIGDQFGYRLLKGKPTLIKLLTSVTAESEETADG</sequence>
<proteinExistence type="predicted"/>
<feature type="domain" description="FHA" evidence="7">
    <location>
        <begin position="113"/>
        <end position="162"/>
    </location>
</feature>
<dbReference type="Gene3D" id="2.60.200.20">
    <property type="match status" value="1"/>
</dbReference>
<dbReference type="InterPro" id="IPR000253">
    <property type="entry name" value="FHA_dom"/>
</dbReference>
<evidence type="ECO:0000259" key="7">
    <source>
        <dbReference type="PROSITE" id="PS50006"/>
    </source>
</evidence>
<accession>A0ABV8S5J8</accession>
<dbReference type="PANTHER" id="PTHR22683:SF1">
    <property type="entry name" value="TYPE VII SECRETION SYSTEM PROTEIN ESSC"/>
    <property type="match status" value="1"/>
</dbReference>
<feature type="binding site" evidence="4">
    <location>
        <begin position="1054"/>
        <end position="1061"/>
    </location>
    <ligand>
        <name>ATP</name>
        <dbReference type="ChEBI" id="CHEBI:30616"/>
    </ligand>
</feature>
<dbReference type="InterPro" id="IPR002543">
    <property type="entry name" value="FtsK_dom"/>
</dbReference>